<sequence>MVCSRLDELVQAPGIVAWMTATCAAAVLGRQSSIKRVLVLGIVDHPSIMPSSLLRLPDELLAKILSSGLTTKDLHRVARTCHRLFNIANLMAWSRLTYSVHWARDNFFDLLAMLILLVDNTIRDDNPYRPTEEQHVCVTSGDLHKVRHLSLRNLDAYVDDDPLTLLELFPALDSLTIEDIIWSSDRFAHTVAVQCLRYDFNPAVVSESNLHLKMPRCTGVKDLTWLNLSDDALPALVYVLQDNKDTITTMHLGVYANWDAVWQILSFIDLCNLTDLQLSLSIDVMAMLFDRVPVTVTHLTILIRYTYWDADSLSHFLGLLPWNRLTRRKLDLPYLRQLRILQSDPSLIEYGYRHVGVGALPLLTECIPWGIDAEQALRVSLQDWRTELSLGV</sequence>
<protein>
    <submittedName>
        <fullName evidence="1">Uncharacterized protein</fullName>
    </submittedName>
</protein>
<reference evidence="1" key="1">
    <citation type="submission" date="2022-07" db="EMBL/GenBank/DDBJ databases">
        <title>Genome Sequence of Phlebia brevispora.</title>
        <authorList>
            <person name="Buettner E."/>
        </authorList>
    </citation>
    <scope>NUCLEOTIDE SEQUENCE</scope>
    <source>
        <strain evidence="1">MPL23</strain>
    </source>
</reference>
<dbReference type="EMBL" id="JANHOG010000928">
    <property type="protein sequence ID" value="KAJ3549574.1"/>
    <property type="molecule type" value="Genomic_DNA"/>
</dbReference>
<evidence type="ECO:0000313" key="2">
    <source>
        <dbReference type="Proteomes" id="UP001148662"/>
    </source>
</evidence>
<comment type="caution">
    <text evidence="1">The sequence shown here is derived from an EMBL/GenBank/DDBJ whole genome shotgun (WGS) entry which is preliminary data.</text>
</comment>
<evidence type="ECO:0000313" key="1">
    <source>
        <dbReference type="EMBL" id="KAJ3549574.1"/>
    </source>
</evidence>
<proteinExistence type="predicted"/>
<dbReference type="Proteomes" id="UP001148662">
    <property type="component" value="Unassembled WGS sequence"/>
</dbReference>
<accession>A0ACC1SZL9</accession>
<gene>
    <name evidence="1" type="ORF">NM688_g5162</name>
</gene>
<name>A0ACC1SZL9_9APHY</name>
<keyword evidence="2" id="KW-1185">Reference proteome</keyword>
<organism evidence="1 2">
    <name type="scientific">Phlebia brevispora</name>
    <dbReference type="NCBI Taxonomy" id="194682"/>
    <lineage>
        <taxon>Eukaryota</taxon>
        <taxon>Fungi</taxon>
        <taxon>Dikarya</taxon>
        <taxon>Basidiomycota</taxon>
        <taxon>Agaricomycotina</taxon>
        <taxon>Agaricomycetes</taxon>
        <taxon>Polyporales</taxon>
        <taxon>Meruliaceae</taxon>
        <taxon>Phlebia</taxon>
    </lineage>
</organism>